<accession>A0A553CKF8</accession>
<dbReference type="Gene3D" id="2.60.120.260">
    <property type="entry name" value="Galactose-binding domain-like"/>
    <property type="match status" value="1"/>
</dbReference>
<evidence type="ECO:0000256" key="1">
    <source>
        <dbReference type="SAM" id="Phobius"/>
    </source>
</evidence>
<comment type="caution">
    <text evidence="2">The sequence shown here is derived from an EMBL/GenBank/DDBJ whole genome shotgun (WGS) entry which is preliminary data.</text>
</comment>
<dbReference type="AlphaFoldDB" id="A0A553CKF8"/>
<evidence type="ECO:0000313" key="3">
    <source>
        <dbReference type="Proteomes" id="UP000318585"/>
    </source>
</evidence>
<protein>
    <submittedName>
        <fullName evidence="2">DUF3999 domain-containing protein</fullName>
    </submittedName>
</protein>
<organism evidence="2 3">
    <name type="scientific">Flavobacterium franklandianum</name>
    <dbReference type="NCBI Taxonomy" id="2594430"/>
    <lineage>
        <taxon>Bacteria</taxon>
        <taxon>Pseudomonadati</taxon>
        <taxon>Bacteroidota</taxon>
        <taxon>Flavobacteriia</taxon>
        <taxon>Flavobacteriales</taxon>
        <taxon>Flavobacteriaceae</taxon>
        <taxon>Flavobacterium</taxon>
    </lineage>
</organism>
<dbReference type="Proteomes" id="UP000318585">
    <property type="component" value="Unassembled WGS sequence"/>
</dbReference>
<keyword evidence="1" id="KW-0812">Transmembrane</keyword>
<name>A0A553CKF8_9FLAO</name>
<dbReference type="EMBL" id="VJZR01000007">
    <property type="protein sequence ID" value="TRX20992.1"/>
    <property type="molecule type" value="Genomic_DNA"/>
</dbReference>
<proteinExistence type="predicted"/>
<gene>
    <name evidence="2" type="ORF">FNW17_09780</name>
</gene>
<keyword evidence="3" id="KW-1185">Reference proteome</keyword>
<sequence>MNKFIVILLAANGLLAQHKTTAKIETVKENGLHKIVLSAEMRSFSQEELSDFRIVEANGMEVPYYILPGNNETNSSSFSECKILSKTTIPKSKTILIFENPKAQIDEIVLSITNSDVTKSYSISGSNDQKEWFGLVNNSLLNDLENKESTSVFKTIPLPLTSYRYLKIEWNNKRTLPINVLKIGIFTNKINKPKLEEIKAKNIKILQIPAEKKTRIYINFNRPQILNQIDFTITSPNLFQRNAQMYVHKKKQMNQKSTPFPEEIFAFELSSNTNNIFTIPQLFEKEYFIEIENQDNPPLTLSKIQFFQNQIAVIADLKTNEKYTITTGNPKLNSPEYDLVKFKNNSNSDLPEVKIFDIKHLNSKKTSFQNQSFWQQSWFMWLCISLGGIAVIYFTSSLVKDMKNNSSI</sequence>
<keyword evidence="1" id="KW-1133">Transmembrane helix</keyword>
<feature type="transmembrane region" description="Helical" evidence="1">
    <location>
        <begin position="378"/>
        <end position="399"/>
    </location>
</feature>
<dbReference type="OrthoDB" id="994644at2"/>
<reference evidence="2 3" key="1">
    <citation type="submission" date="2019-07" db="EMBL/GenBank/DDBJ databases">
        <title>Novel species of Flavobacterium.</title>
        <authorList>
            <person name="Liu Q."/>
            <person name="Xin Y.-H."/>
        </authorList>
    </citation>
    <scope>NUCLEOTIDE SEQUENCE [LARGE SCALE GENOMIC DNA]</scope>
    <source>
        <strain evidence="2 3">LB3P56</strain>
    </source>
</reference>
<evidence type="ECO:0000313" key="2">
    <source>
        <dbReference type="EMBL" id="TRX20992.1"/>
    </source>
</evidence>
<keyword evidence="1" id="KW-0472">Membrane</keyword>